<proteinExistence type="predicted"/>
<comment type="caution">
    <text evidence="3">The sequence shown here is derived from an EMBL/GenBank/DDBJ whole genome shotgun (WGS) entry which is preliminary data.</text>
</comment>
<dbReference type="AlphaFoldDB" id="A0A5B1M6R4"/>
<dbReference type="Gene3D" id="3.90.420.10">
    <property type="entry name" value="Oxidoreductase, molybdopterin-binding domain"/>
    <property type="match status" value="1"/>
</dbReference>
<evidence type="ECO:0000313" key="3">
    <source>
        <dbReference type="EMBL" id="KAA1427410.1"/>
    </source>
</evidence>
<name>A0A5B1M6R4_9ACTN</name>
<evidence type="ECO:0000259" key="2">
    <source>
        <dbReference type="Pfam" id="PF00174"/>
    </source>
</evidence>
<dbReference type="RefSeq" id="WP_149749777.1">
    <property type="nucleotide sequence ID" value="NZ_VUJW01000003.1"/>
</dbReference>
<dbReference type="GO" id="GO:0008482">
    <property type="term" value="F:sulfite oxidase activity"/>
    <property type="evidence" value="ECO:0007669"/>
    <property type="project" value="TreeGrafter"/>
</dbReference>
<feature type="transmembrane region" description="Helical" evidence="1">
    <location>
        <begin position="121"/>
        <end position="141"/>
    </location>
</feature>
<dbReference type="SUPFAM" id="SSF81296">
    <property type="entry name" value="E set domains"/>
    <property type="match status" value="1"/>
</dbReference>
<reference evidence="3 4" key="2">
    <citation type="submission" date="2019-09" db="EMBL/GenBank/DDBJ databases">
        <authorList>
            <person name="Jin C."/>
        </authorList>
    </citation>
    <scope>NUCLEOTIDE SEQUENCE [LARGE SCALE GENOMIC DNA]</scope>
    <source>
        <strain evidence="3 4">BN140041</strain>
    </source>
</reference>
<dbReference type="GO" id="GO:0006790">
    <property type="term" value="P:sulfur compound metabolic process"/>
    <property type="evidence" value="ECO:0007669"/>
    <property type="project" value="TreeGrafter"/>
</dbReference>
<accession>A0A5B1M6R4</accession>
<dbReference type="InterPro" id="IPR014756">
    <property type="entry name" value="Ig_E-set"/>
</dbReference>
<evidence type="ECO:0000256" key="1">
    <source>
        <dbReference type="SAM" id="Phobius"/>
    </source>
</evidence>
<evidence type="ECO:0000313" key="4">
    <source>
        <dbReference type="Proteomes" id="UP000324351"/>
    </source>
</evidence>
<dbReference type="EMBL" id="VUJW01000003">
    <property type="protein sequence ID" value="KAA1427410.1"/>
    <property type="molecule type" value="Genomic_DNA"/>
</dbReference>
<dbReference type="PANTHER" id="PTHR19372">
    <property type="entry name" value="SULFITE REDUCTASE"/>
    <property type="match status" value="1"/>
</dbReference>
<dbReference type="SUPFAM" id="SSF56524">
    <property type="entry name" value="Oxidoreductase molybdopterin-binding domain"/>
    <property type="match status" value="1"/>
</dbReference>
<gene>
    <name evidence="3" type="ORF">F0U47_08010</name>
</gene>
<dbReference type="Gene3D" id="2.60.40.650">
    <property type="match status" value="1"/>
</dbReference>
<feature type="transmembrane region" description="Helical" evidence="1">
    <location>
        <begin position="165"/>
        <end position="187"/>
    </location>
</feature>
<dbReference type="GO" id="GO:0043546">
    <property type="term" value="F:molybdopterin cofactor binding"/>
    <property type="evidence" value="ECO:0007669"/>
    <property type="project" value="TreeGrafter"/>
</dbReference>
<dbReference type="InterPro" id="IPR000572">
    <property type="entry name" value="OxRdtase_Mopterin-bd_dom"/>
</dbReference>
<keyword evidence="1" id="KW-0812">Transmembrane</keyword>
<feature type="transmembrane region" description="Helical" evidence="1">
    <location>
        <begin position="90"/>
        <end position="109"/>
    </location>
</feature>
<feature type="transmembrane region" description="Helical" evidence="1">
    <location>
        <begin position="66"/>
        <end position="84"/>
    </location>
</feature>
<sequence length="514" mass="55443">MRVSRGWWWLSGVVVGAIGLAVSYLVAGVLGVRSSPVVAVAESIRDLAPTGLVEWAKETFGTADKAVPVIGIFVFLVIAFGALGRLARTQWWGAIAGYAALGVIAAVAVMTRPDFITRHLAPVVVGFLAWLVALAVLAAWLRKWELADGSSPSADEPPGQDRRGFFLAAGAVGGVSLLAVVLGKVFGDKRDAVERDRETLRVDRVTKPVLPRGTKVDVEGVRPWQTPVEDFYLIDTTILSRPAIRLRDWELRIHGMVERELVINYADLVSRGITQDWITLNCVSNEVGGDLIGNAWWSGFRLAGILAEAGPEVGADAVLQTSEDGWNCATPLAALTDDRNAMLAVYMNGEPLTVEHGFPVRTIVPGLYGYVSACKWVVDMEVTTFDAVEAYWTSRGWSEEGPVKISSRIDVPNDGDDVPAGTLVCAGTAWKQHTGIEGVEVSLDGGAWTAAELARVPNADTWVQWRAEIDVPEGDHKLRVRAIGKDDDVQTGVERDVLPDGSTGWHSIEFSASA</sequence>
<organism evidence="3 4">
    <name type="scientific">Nocardioides antri</name>
    <dbReference type="NCBI Taxonomy" id="2607659"/>
    <lineage>
        <taxon>Bacteria</taxon>
        <taxon>Bacillati</taxon>
        <taxon>Actinomycetota</taxon>
        <taxon>Actinomycetes</taxon>
        <taxon>Propionibacteriales</taxon>
        <taxon>Nocardioidaceae</taxon>
        <taxon>Nocardioides</taxon>
    </lineage>
</organism>
<protein>
    <submittedName>
        <fullName evidence="3">Molybdopterin-dependent oxidoreductase</fullName>
    </submittedName>
</protein>
<dbReference type="InterPro" id="IPR036374">
    <property type="entry name" value="OxRdtase_Mopterin-bd_sf"/>
</dbReference>
<keyword evidence="1" id="KW-1133">Transmembrane helix</keyword>
<dbReference type="Pfam" id="PF00174">
    <property type="entry name" value="Oxidored_molyb"/>
    <property type="match status" value="1"/>
</dbReference>
<feature type="transmembrane region" description="Helical" evidence="1">
    <location>
        <begin position="6"/>
        <end position="27"/>
    </location>
</feature>
<dbReference type="GO" id="GO:0020037">
    <property type="term" value="F:heme binding"/>
    <property type="evidence" value="ECO:0007669"/>
    <property type="project" value="TreeGrafter"/>
</dbReference>
<keyword evidence="1" id="KW-0472">Membrane</keyword>
<feature type="domain" description="Oxidoreductase molybdopterin-binding" evidence="2">
    <location>
        <begin position="242"/>
        <end position="387"/>
    </location>
</feature>
<reference evidence="3 4" key="1">
    <citation type="submission" date="2019-09" db="EMBL/GenBank/DDBJ databases">
        <title>Nocardioides panacisoli sp. nov., isolated from the soil of a ginseng field.</title>
        <authorList>
            <person name="Cho C."/>
        </authorList>
    </citation>
    <scope>NUCLEOTIDE SEQUENCE [LARGE SCALE GENOMIC DNA]</scope>
    <source>
        <strain evidence="3 4">BN140041</strain>
    </source>
</reference>
<keyword evidence="4" id="KW-1185">Reference proteome</keyword>
<dbReference type="Proteomes" id="UP000324351">
    <property type="component" value="Unassembled WGS sequence"/>
</dbReference>
<dbReference type="PANTHER" id="PTHR19372:SF7">
    <property type="entry name" value="SULFITE OXIDASE, MITOCHONDRIAL"/>
    <property type="match status" value="1"/>
</dbReference>